<evidence type="ECO:0000256" key="1">
    <source>
        <dbReference type="SAM" id="Phobius"/>
    </source>
</evidence>
<comment type="caution">
    <text evidence="2">The sequence shown here is derived from an EMBL/GenBank/DDBJ whole genome shotgun (WGS) entry which is preliminary data.</text>
</comment>
<evidence type="ECO:0000313" key="3">
    <source>
        <dbReference type="Proteomes" id="UP000799330"/>
    </source>
</evidence>
<organism evidence="2 3">
    <name type="scientific">Microcystis aeruginosa G11-04</name>
    <dbReference type="NCBI Taxonomy" id="2685956"/>
    <lineage>
        <taxon>Bacteria</taxon>
        <taxon>Bacillati</taxon>
        <taxon>Cyanobacteriota</taxon>
        <taxon>Cyanophyceae</taxon>
        <taxon>Oscillatoriophycideae</taxon>
        <taxon>Chroococcales</taxon>
        <taxon>Microcystaceae</taxon>
        <taxon>Microcystis</taxon>
    </lineage>
</organism>
<keyword evidence="1" id="KW-0812">Transmembrane</keyword>
<dbReference type="AlphaFoldDB" id="A0A966FXX8"/>
<feature type="transmembrane region" description="Helical" evidence="1">
    <location>
        <begin position="20"/>
        <end position="42"/>
    </location>
</feature>
<keyword evidence="1" id="KW-0472">Membrane</keyword>
<feature type="transmembrane region" description="Helical" evidence="1">
    <location>
        <begin position="353"/>
        <end position="378"/>
    </location>
</feature>
<feature type="transmembrane region" description="Helical" evidence="1">
    <location>
        <begin position="140"/>
        <end position="158"/>
    </location>
</feature>
<gene>
    <name evidence="2" type="ORF">GPJ16_07125</name>
</gene>
<dbReference type="EMBL" id="JAADAI010000069">
    <property type="protein sequence ID" value="NCS56727.1"/>
    <property type="molecule type" value="Genomic_DNA"/>
</dbReference>
<accession>A0A966FXX8</accession>
<feature type="transmembrane region" description="Helical" evidence="1">
    <location>
        <begin position="54"/>
        <end position="74"/>
    </location>
</feature>
<feature type="transmembrane region" description="Helical" evidence="1">
    <location>
        <begin position="399"/>
        <end position="420"/>
    </location>
</feature>
<feature type="transmembrane region" description="Helical" evidence="1">
    <location>
        <begin position="86"/>
        <end position="105"/>
    </location>
</feature>
<evidence type="ECO:0000313" key="2">
    <source>
        <dbReference type="EMBL" id="NCS56727.1"/>
    </source>
</evidence>
<protein>
    <recommendedName>
        <fullName evidence="4">O-antigen ligase domain-containing protein</fullName>
    </recommendedName>
</protein>
<reference evidence="2" key="1">
    <citation type="journal article" date="2019" name="Mol. Ecol.">
        <title>Genome evolution and host-microbiome shifts correspond with intraspecific niche divergence within harmful algal bloom-forming Microcystis aeruginosa.</title>
        <authorList>
            <person name="Jackrel S.L."/>
            <person name="White J.D."/>
            <person name="Evans J.T."/>
            <person name="Buffin K."/>
            <person name="Hayden K."/>
            <person name="Sarnelle O."/>
            <person name="Denef V.J."/>
        </authorList>
    </citation>
    <scope>NUCLEOTIDE SEQUENCE</scope>
    <source>
        <strain evidence="2">G11-04</strain>
    </source>
</reference>
<name>A0A966FXX8_MICAE</name>
<dbReference type="Proteomes" id="UP000799330">
    <property type="component" value="Unassembled WGS sequence"/>
</dbReference>
<sequence length="445" mass="49382">MIKAQSLPMSRIPSRKSSFISQIFFTVIFYITLFLYMYPSYINAGVAQNERGQVFLSGISIIVLIVAGGTAFFFDEEFRRLLSGKIAIIYGAVVFIYLLIGWRVYGNSLDIIKGDILVLQSPILGLAMFRLIVKSCYPKLQLLVLIIAATFLVYYSMSQAGVRLHLAAAGIEDRSIDLIGFPWSALLMIPSGIAIGILSRSGWIWAISIWGSILVHVYSVSFLAATRSSTLAILAVVASAILSLSYRVDNGVITNQLSFLRLRRLIPIFFLLCTLLFFAIFSDFIFNLISFLENSLLFGRFFGDGSAQQSSEARIQEATEMIESLQGIDWLLGRGIGANFRSFMAPQAPWPHIGILTFLLKGGLVLFIPCVYVLYIKFPRLFIKAVLKPKTLEPRKRTAILTVLPGVFGWATLLLLSGGYSSSDFFGVGFGLGAYLHIRKYGLNL</sequence>
<proteinExistence type="predicted"/>
<feature type="transmembrane region" description="Helical" evidence="1">
    <location>
        <begin position="178"/>
        <end position="198"/>
    </location>
</feature>
<feature type="transmembrane region" description="Helical" evidence="1">
    <location>
        <begin position="111"/>
        <end position="133"/>
    </location>
</feature>
<feature type="transmembrane region" description="Helical" evidence="1">
    <location>
        <begin position="203"/>
        <end position="225"/>
    </location>
</feature>
<keyword evidence="1" id="KW-1133">Transmembrane helix</keyword>
<feature type="transmembrane region" description="Helical" evidence="1">
    <location>
        <begin position="231"/>
        <end position="248"/>
    </location>
</feature>
<feature type="transmembrane region" description="Helical" evidence="1">
    <location>
        <begin position="268"/>
        <end position="292"/>
    </location>
</feature>
<evidence type="ECO:0008006" key="4">
    <source>
        <dbReference type="Google" id="ProtNLM"/>
    </source>
</evidence>